<accession>A0A7Y3RPS5</accession>
<dbReference type="Proteomes" id="UP000536835">
    <property type="component" value="Unassembled WGS sequence"/>
</dbReference>
<dbReference type="RefSeq" id="WP_173200952.1">
    <property type="nucleotide sequence ID" value="NZ_JABFCX010000003.1"/>
</dbReference>
<organism evidence="1 2">
    <name type="scientific">Parvularcula mediterranea</name>
    <dbReference type="NCBI Taxonomy" id="2732508"/>
    <lineage>
        <taxon>Bacteria</taxon>
        <taxon>Pseudomonadati</taxon>
        <taxon>Pseudomonadota</taxon>
        <taxon>Alphaproteobacteria</taxon>
        <taxon>Parvularculales</taxon>
        <taxon>Parvularculaceae</taxon>
        <taxon>Parvularcula</taxon>
    </lineage>
</organism>
<evidence type="ECO:0000313" key="1">
    <source>
        <dbReference type="EMBL" id="NNU17486.1"/>
    </source>
</evidence>
<dbReference type="EMBL" id="JABFCX010000003">
    <property type="protein sequence ID" value="NNU17486.1"/>
    <property type="molecule type" value="Genomic_DNA"/>
</dbReference>
<evidence type="ECO:0000313" key="2">
    <source>
        <dbReference type="Proteomes" id="UP000536835"/>
    </source>
</evidence>
<name>A0A7Y3RPS5_9PROT</name>
<comment type="caution">
    <text evidence="1">The sequence shown here is derived from an EMBL/GenBank/DDBJ whole genome shotgun (WGS) entry which is preliminary data.</text>
</comment>
<sequence length="128" mass="13698">MVDVHQIRLSGDPEFQKKLRELRIRACAMGISTGSVTEIGSLAVSAATAPAVLDLLGRGGLRDLSRRAKAPDATYLALRGRHALALKRLRGELIALSAPELPLRTIAHLAIVSLAEAPDETLRSVQNT</sequence>
<protein>
    <submittedName>
        <fullName evidence="1">Uncharacterized protein</fullName>
    </submittedName>
</protein>
<keyword evidence="2" id="KW-1185">Reference proteome</keyword>
<proteinExistence type="predicted"/>
<reference evidence="1 2" key="1">
    <citation type="submission" date="2020-05" db="EMBL/GenBank/DDBJ databases">
        <title>Parvularcula mediterraneae sp. nov., isolated from polypropylene straw from shallow seawater of the seashore of Laganas in Zakynthos island, Greece.</title>
        <authorList>
            <person name="Szabo I."/>
            <person name="Al-Omari J."/>
            <person name="Rado J."/>
            <person name="Szerdahelyi G.S."/>
        </authorList>
    </citation>
    <scope>NUCLEOTIDE SEQUENCE [LARGE SCALE GENOMIC DNA]</scope>
    <source>
        <strain evidence="1 2">ZS-1/3</strain>
    </source>
</reference>
<gene>
    <name evidence="1" type="ORF">HK107_14230</name>
</gene>
<dbReference type="AlphaFoldDB" id="A0A7Y3RPS5"/>